<proteinExistence type="predicted"/>
<keyword evidence="1" id="KW-1133">Transmembrane helix</keyword>
<feature type="non-terminal residue" evidence="2">
    <location>
        <position position="1"/>
    </location>
</feature>
<name>A0A382CLT4_9ZZZZ</name>
<reference evidence="2" key="1">
    <citation type="submission" date="2018-05" db="EMBL/GenBank/DDBJ databases">
        <authorList>
            <person name="Lanie J.A."/>
            <person name="Ng W.-L."/>
            <person name="Kazmierczak K.M."/>
            <person name="Andrzejewski T.M."/>
            <person name="Davidsen T.M."/>
            <person name="Wayne K.J."/>
            <person name="Tettelin H."/>
            <person name="Glass J.I."/>
            <person name="Rusch D."/>
            <person name="Podicherti R."/>
            <person name="Tsui H.-C.T."/>
            <person name="Winkler M.E."/>
        </authorList>
    </citation>
    <scope>NUCLEOTIDE SEQUENCE</scope>
</reference>
<dbReference type="AlphaFoldDB" id="A0A382CLT4"/>
<sequence length="82" mass="9769">VTRYEIYTSIALITLILISVLWREELEYRRQNRVEVKTIIVPHPLPDSTHKGYLGKRKTNPKYWNKKYEDNLKFYSLASNGV</sequence>
<feature type="transmembrane region" description="Helical" evidence="1">
    <location>
        <begin position="6"/>
        <end position="23"/>
    </location>
</feature>
<organism evidence="2">
    <name type="scientific">marine metagenome</name>
    <dbReference type="NCBI Taxonomy" id="408172"/>
    <lineage>
        <taxon>unclassified sequences</taxon>
        <taxon>metagenomes</taxon>
        <taxon>ecological metagenomes</taxon>
    </lineage>
</organism>
<evidence type="ECO:0000256" key="1">
    <source>
        <dbReference type="SAM" id="Phobius"/>
    </source>
</evidence>
<evidence type="ECO:0000313" key="2">
    <source>
        <dbReference type="EMBL" id="SVB26794.1"/>
    </source>
</evidence>
<keyword evidence="1" id="KW-0472">Membrane</keyword>
<gene>
    <name evidence="2" type="ORF">METZ01_LOCUS179648</name>
</gene>
<keyword evidence="1" id="KW-0812">Transmembrane</keyword>
<dbReference type="EMBL" id="UINC01035035">
    <property type="protein sequence ID" value="SVB26794.1"/>
    <property type="molecule type" value="Genomic_DNA"/>
</dbReference>
<accession>A0A382CLT4</accession>
<protein>
    <submittedName>
        <fullName evidence="2">Uncharacterized protein</fullName>
    </submittedName>
</protein>